<dbReference type="AlphaFoldDB" id="A0AB34J163"/>
<comment type="caution">
    <text evidence="3">The sequence shown here is derived from an EMBL/GenBank/DDBJ whole genome shotgun (WGS) entry which is preliminary data.</text>
</comment>
<sequence>MAAVAVAVAVAVARLAVLAAEGPNLFADLPLCGFEEPARSRRAEQPGFHLSPPGTDWCLASRGVNVALSPVECEAEDGQLWVYVQQTRQLRLASDISLCLDVFGPHAGSQLGTYFCHDGINQQFLRSSNAEFDGYRYCALNDRFCVRRQDPSFVTRKSGFTPSDQDAPECKADSSTVGPSCVRWAAVGECTLSPDYMQQHCQTSCARKGYGSCHLGTPTPPT</sequence>
<keyword evidence="4" id="KW-1185">Reference proteome</keyword>
<dbReference type="SUPFAM" id="SSF50370">
    <property type="entry name" value="Ricin B-like lectins"/>
    <property type="match status" value="1"/>
</dbReference>
<feature type="domain" description="ShKT" evidence="2">
    <location>
        <begin position="169"/>
        <end position="209"/>
    </location>
</feature>
<evidence type="ECO:0000313" key="4">
    <source>
        <dbReference type="Proteomes" id="UP001515480"/>
    </source>
</evidence>
<dbReference type="SMART" id="SM00254">
    <property type="entry name" value="ShKT"/>
    <property type="match status" value="1"/>
</dbReference>
<organism evidence="3 4">
    <name type="scientific">Prymnesium parvum</name>
    <name type="common">Toxic golden alga</name>
    <dbReference type="NCBI Taxonomy" id="97485"/>
    <lineage>
        <taxon>Eukaryota</taxon>
        <taxon>Haptista</taxon>
        <taxon>Haptophyta</taxon>
        <taxon>Prymnesiophyceae</taxon>
        <taxon>Prymnesiales</taxon>
        <taxon>Prymnesiaceae</taxon>
        <taxon>Prymnesium</taxon>
    </lineage>
</organism>
<keyword evidence="1" id="KW-0732">Signal</keyword>
<name>A0AB34J163_PRYPA</name>
<evidence type="ECO:0000259" key="2">
    <source>
        <dbReference type="SMART" id="SM00254"/>
    </source>
</evidence>
<gene>
    <name evidence="3" type="ORF">AB1Y20_006641</name>
</gene>
<dbReference type="Pfam" id="PF01549">
    <property type="entry name" value="ShK"/>
    <property type="match status" value="1"/>
</dbReference>
<dbReference type="EMBL" id="JBGBPQ010000015">
    <property type="protein sequence ID" value="KAL1510321.1"/>
    <property type="molecule type" value="Genomic_DNA"/>
</dbReference>
<reference evidence="3 4" key="1">
    <citation type="journal article" date="2024" name="Science">
        <title>Giant polyketide synthase enzymes in the biosynthesis of giant marine polyether toxins.</title>
        <authorList>
            <person name="Fallon T.R."/>
            <person name="Shende V.V."/>
            <person name="Wierzbicki I.H."/>
            <person name="Pendleton A.L."/>
            <person name="Watervoot N.F."/>
            <person name="Auber R.P."/>
            <person name="Gonzalez D.J."/>
            <person name="Wisecaver J.H."/>
            <person name="Moore B.S."/>
        </authorList>
    </citation>
    <scope>NUCLEOTIDE SEQUENCE [LARGE SCALE GENOMIC DNA]</scope>
    <source>
        <strain evidence="3 4">12B1</strain>
    </source>
</reference>
<accession>A0AB34J163</accession>
<dbReference type="InterPro" id="IPR003582">
    <property type="entry name" value="ShKT_dom"/>
</dbReference>
<dbReference type="Proteomes" id="UP001515480">
    <property type="component" value="Unassembled WGS sequence"/>
</dbReference>
<feature type="chain" id="PRO_5044214890" description="ShKT domain-containing protein" evidence="1">
    <location>
        <begin position="20"/>
        <end position="222"/>
    </location>
</feature>
<protein>
    <recommendedName>
        <fullName evidence="2">ShKT domain-containing protein</fullName>
    </recommendedName>
</protein>
<feature type="signal peptide" evidence="1">
    <location>
        <begin position="1"/>
        <end position="19"/>
    </location>
</feature>
<evidence type="ECO:0000256" key="1">
    <source>
        <dbReference type="SAM" id="SignalP"/>
    </source>
</evidence>
<proteinExistence type="predicted"/>
<dbReference type="Gene3D" id="2.80.10.50">
    <property type="match status" value="1"/>
</dbReference>
<dbReference type="InterPro" id="IPR035992">
    <property type="entry name" value="Ricin_B-like_lectins"/>
</dbReference>
<evidence type="ECO:0000313" key="3">
    <source>
        <dbReference type="EMBL" id="KAL1510321.1"/>
    </source>
</evidence>